<name>A0A2T5JUP9_9RHOB</name>
<dbReference type="CDD" id="cd14740">
    <property type="entry name" value="PAAR_4"/>
    <property type="match status" value="1"/>
</dbReference>
<evidence type="ECO:0000256" key="1">
    <source>
        <dbReference type="SAM" id="MobiDB-lite"/>
    </source>
</evidence>
<dbReference type="EMBL" id="QAOT01000019">
    <property type="protein sequence ID" value="PTR13887.1"/>
    <property type="molecule type" value="Genomic_DNA"/>
</dbReference>
<accession>A0A2T5JUP9</accession>
<comment type="caution">
    <text evidence="2">The sequence shown here is derived from an EMBL/GenBank/DDBJ whole genome shotgun (WGS) entry which is preliminary data.</text>
</comment>
<sequence>MGKPVARTEGTCMAFPDILNTPTPSGALVPIPYPNIAQLADAQGASADVMAGGKPVILEDSRIPTSTGGEAGTGGGATSGTFNQACTFTSCSRSVKANGKGIVRQLDRTAQNNDNAQGVVLAGLPSVLVGD</sequence>
<dbReference type="AlphaFoldDB" id="A0A2T5JUP9"/>
<proteinExistence type="predicted"/>
<dbReference type="Pfam" id="PF13665">
    <property type="entry name" value="Tox-PAAR-like"/>
    <property type="match status" value="1"/>
</dbReference>
<dbReference type="Proteomes" id="UP000244060">
    <property type="component" value="Unassembled WGS sequence"/>
</dbReference>
<dbReference type="OrthoDB" id="272411at2"/>
<organism evidence="2 3">
    <name type="scientific">Cereibacter azotoformans</name>
    <dbReference type="NCBI Taxonomy" id="43057"/>
    <lineage>
        <taxon>Bacteria</taxon>
        <taxon>Pseudomonadati</taxon>
        <taxon>Pseudomonadota</taxon>
        <taxon>Alphaproteobacteria</taxon>
        <taxon>Rhodobacterales</taxon>
        <taxon>Paracoccaceae</taxon>
        <taxon>Cereibacter</taxon>
    </lineage>
</organism>
<gene>
    <name evidence="2" type="ORF">C8J28_11952</name>
</gene>
<protein>
    <submittedName>
        <fullName evidence="2">Uncharacterized protein DUF4150</fullName>
    </submittedName>
</protein>
<reference evidence="2 3" key="1">
    <citation type="submission" date="2018-04" db="EMBL/GenBank/DDBJ databases">
        <title>Genomic Encyclopedia of Type Strains, Phase III (KMG-III): the genomes of soil and plant-associated and newly described type strains.</title>
        <authorList>
            <person name="Whitman W."/>
        </authorList>
    </citation>
    <scope>NUCLEOTIDE SEQUENCE [LARGE SCALE GENOMIC DNA]</scope>
    <source>
        <strain evidence="2 3">KA25</strain>
    </source>
</reference>
<feature type="region of interest" description="Disordered" evidence="1">
    <location>
        <begin position="60"/>
        <end position="79"/>
    </location>
</feature>
<dbReference type="RefSeq" id="WP_108222104.1">
    <property type="nucleotide sequence ID" value="NZ_CP090024.1"/>
</dbReference>
<evidence type="ECO:0000313" key="2">
    <source>
        <dbReference type="EMBL" id="PTR13887.1"/>
    </source>
</evidence>
<keyword evidence="3" id="KW-1185">Reference proteome</keyword>
<feature type="compositionally biased region" description="Gly residues" evidence="1">
    <location>
        <begin position="69"/>
        <end position="78"/>
    </location>
</feature>
<evidence type="ECO:0000313" key="3">
    <source>
        <dbReference type="Proteomes" id="UP000244060"/>
    </source>
</evidence>